<name>A0A4Y1WVT3_9BACT</name>
<evidence type="ECO:0000313" key="4">
    <source>
        <dbReference type="Proteomes" id="UP000318946"/>
    </source>
</evidence>
<keyword evidence="1" id="KW-0328">Glycosyltransferase</keyword>
<dbReference type="RefSeq" id="WP_244611552.1">
    <property type="nucleotide sequence ID" value="NZ_AP019735.1"/>
</dbReference>
<dbReference type="PANTHER" id="PTHR30160">
    <property type="entry name" value="TETRAACYLDISACCHARIDE 4'-KINASE-RELATED"/>
    <property type="match status" value="1"/>
</dbReference>
<dbReference type="SUPFAM" id="SSF53756">
    <property type="entry name" value="UDP-Glycosyltransferase/glycogen phosphorylase"/>
    <property type="match status" value="1"/>
</dbReference>
<dbReference type="InterPro" id="IPR051199">
    <property type="entry name" value="LPS_LOS_Heptosyltrfase"/>
</dbReference>
<gene>
    <name evidence="3" type="ORF">A5CBH24_16590</name>
</gene>
<evidence type="ECO:0000313" key="3">
    <source>
        <dbReference type="EMBL" id="BBL04346.1"/>
    </source>
</evidence>
<evidence type="ECO:0000256" key="2">
    <source>
        <dbReference type="ARBA" id="ARBA00022679"/>
    </source>
</evidence>
<dbReference type="PANTHER" id="PTHR30160:SF22">
    <property type="entry name" value="LIPOPOLYSACCHARIDE CORE BIOSYNTHESIS PROTEIN"/>
    <property type="match status" value="1"/>
</dbReference>
<dbReference type="Pfam" id="PF01075">
    <property type="entry name" value="Glyco_transf_9"/>
    <property type="match status" value="1"/>
</dbReference>
<accession>A0A4Y1WVT3</accession>
<dbReference type="Gene3D" id="3.40.50.2000">
    <property type="entry name" value="Glycogen Phosphorylase B"/>
    <property type="match status" value="2"/>
</dbReference>
<reference evidence="4" key="1">
    <citation type="submission" date="2019-06" db="EMBL/GenBank/DDBJ databases">
        <title>Alistipes onderdonkii subsp. vulgaris subsp. nov., Alistipes dispar sp. nov. and Alistipes communis sp. nov., isolated from human faeces, and creation of Alistipes onderdonkii subsp. onderdonkii subsp. nov.</title>
        <authorList>
            <person name="Sakamoto M."/>
            <person name="Ikeyama N."/>
            <person name="Ogata Y."/>
            <person name="Suda W."/>
            <person name="Iino T."/>
            <person name="Hattori M."/>
            <person name="Ohkuma M."/>
        </authorList>
    </citation>
    <scope>NUCLEOTIDE SEQUENCE [LARGE SCALE GENOMIC DNA]</scope>
    <source>
        <strain evidence="4">5CBH24</strain>
    </source>
</reference>
<dbReference type="AlphaFoldDB" id="A0A4Y1WVT3"/>
<dbReference type="KEGG" id="acou:A5CBH24_16590"/>
<dbReference type="GO" id="GO:0005829">
    <property type="term" value="C:cytosol"/>
    <property type="evidence" value="ECO:0007669"/>
    <property type="project" value="TreeGrafter"/>
</dbReference>
<keyword evidence="2 3" id="KW-0808">Transferase</keyword>
<sequence>MPRHILVIRNSAMGDVAMVPHALRALREAYPDVRVTVLTRPLFKPFFAGLDVDFLEADYAGRHKGVLGLLRLAGEARRRGIDAVADMHGVLRSRIVGLLLRLHGMPAARIDKGRIEKWFRLGCTNPAASPLKHTVVRYCDVLRRLGFVFDDPQPAAKPVRPNPFGEKKGVWIGFAPFSAQAGKTYPEDLAAGLVAGLSARYDRVFIHSGGGGEAAFAERMEREHPNVTALWGRVRFAGELDLIANLDCVVSMDSLAMHMASLVATPVVSVWGATHPALGFLGYGCPPEGVVQLDLPCRPCSVYGQRRCKFGDYRCMRIPPQAVLDRVEECLSIRRAEEAGR</sequence>
<dbReference type="GO" id="GO:0009244">
    <property type="term" value="P:lipopolysaccharide core region biosynthetic process"/>
    <property type="evidence" value="ECO:0007669"/>
    <property type="project" value="TreeGrafter"/>
</dbReference>
<dbReference type="GeneID" id="78342376"/>
<dbReference type="EMBL" id="AP019735">
    <property type="protein sequence ID" value="BBL04346.1"/>
    <property type="molecule type" value="Genomic_DNA"/>
</dbReference>
<dbReference type="CDD" id="cd03789">
    <property type="entry name" value="GT9_LPS_heptosyltransferase"/>
    <property type="match status" value="1"/>
</dbReference>
<protein>
    <submittedName>
        <fullName evidence="3">Glycosyl transferase family 1</fullName>
    </submittedName>
</protein>
<dbReference type="Proteomes" id="UP000318946">
    <property type="component" value="Chromosome"/>
</dbReference>
<evidence type="ECO:0000256" key="1">
    <source>
        <dbReference type="ARBA" id="ARBA00022676"/>
    </source>
</evidence>
<keyword evidence="4" id="KW-1185">Reference proteome</keyword>
<dbReference type="GO" id="GO:0008713">
    <property type="term" value="F:ADP-heptose-lipopolysaccharide heptosyltransferase activity"/>
    <property type="evidence" value="ECO:0007669"/>
    <property type="project" value="TreeGrafter"/>
</dbReference>
<organism evidence="3 4">
    <name type="scientific">Alistipes communis</name>
    <dbReference type="NCBI Taxonomy" id="2585118"/>
    <lineage>
        <taxon>Bacteria</taxon>
        <taxon>Pseudomonadati</taxon>
        <taxon>Bacteroidota</taxon>
        <taxon>Bacteroidia</taxon>
        <taxon>Bacteroidales</taxon>
        <taxon>Rikenellaceae</taxon>
        <taxon>Alistipes</taxon>
    </lineage>
</organism>
<proteinExistence type="predicted"/>
<dbReference type="InterPro" id="IPR002201">
    <property type="entry name" value="Glyco_trans_9"/>
</dbReference>